<evidence type="ECO:0000313" key="2">
    <source>
        <dbReference type="Proteomes" id="UP000193944"/>
    </source>
</evidence>
<gene>
    <name evidence="1" type="ORF">BCR32DRAFT_293512</name>
</gene>
<dbReference type="AlphaFoldDB" id="A0A1Y1X5C8"/>
<dbReference type="EMBL" id="MCFG01000129">
    <property type="protein sequence ID" value="ORX81009.1"/>
    <property type="molecule type" value="Genomic_DNA"/>
</dbReference>
<organism evidence="1 2">
    <name type="scientific">Anaeromyces robustus</name>
    <dbReference type="NCBI Taxonomy" id="1754192"/>
    <lineage>
        <taxon>Eukaryota</taxon>
        <taxon>Fungi</taxon>
        <taxon>Fungi incertae sedis</taxon>
        <taxon>Chytridiomycota</taxon>
        <taxon>Chytridiomycota incertae sedis</taxon>
        <taxon>Neocallimastigomycetes</taxon>
        <taxon>Neocallimastigales</taxon>
        <taxon>Neocallimastigaceae</taxon>
        <taxon>Anaeromyces</taxon>
    </lineage>
</organism>
<reference evidence="1 2" key="1">
    <citation type="submission" date="2016-08" db="EMBL/GenBank/DDBJ databases">
        <title>A Parts List for Fungal Cellulosomes Revealed by Comparative Genomics.</title>
        <authorList>
            <consortium name="DOE Joint Genome Institute"/>
            <person name="Haitjema C.H."/>
            <person name="Gilmore S.P."/>
            <person name="Henske J.K."/>
            <person name="Solomon K.V."/>
            <person name="De Groot R."/>
            <person name="Kuo A."/>
            <person name="Mondo S.J."/>
            <person name="Salamov A.A."/>
            <person name="Labutti K."/>
            <person name="Zhao Z."/>
            <person name="Chiniquy J."/>
            <person name="Barry K."/>
            <person name="Brewer H.M."/>
            <person name="Purvine S.O."/>
            <person name="Wright A.T."/>
            <person name="Boxma B."/>
            <person name="Van Alen T."/>
            <person name="Hackstein J.H."/>
            <person name="Baker S.E."/>
            <person name="Grigoriev I.V."/>
            <person name="O'Malley M.A."/>
        </authorList>
    </citation>
    <scope>NUCLEOTIDE SEQUENCE [LARGE SCALE GENOMIC DNA]</scope>
    <source>
        <strain evidence="1 2">S4</strain>
    </source>
</reference>
<protein>
    <recommendedName>
        <fullName evidence="3">Sequence orphan</fullName>
    </recommendedName>
</protein>
<reference evidence="1 2" key="2">
    <citation type="submission" date="2016-08" db="EMBL/GenBank/DDBJ databases">
        <title>Pervasive Adenine N6-methylation of Active Genes in Fungi.</title>
        <authorList>
            <consortium name="DOE Joint Genome Institute"/>
            <person name="Mondo S.J."/>
            <person name="Dannebaum R.O."/>
            <person name="Kuo R.C."/>
            <person name="Labutti K."/>
            <person name="Haridas S."/>
            <person name="Kuo A."/>
            <person name="Salamov A."/>
            <person name="Ahrendt S.R."/>
            <person name="Lipzen A."/>
            <person name="Sullivan W."/>
            <person name="Andreopoulos W.B."/>
            <person name="Clum A."/>
            <person name="Lindquist E."/>
            <person name="Daum C."/>
            <person name="Ramamoorthy G.K."/>
            <person name="Gryganskyi A."/>
            <person name="Culley D."/>
            <person name="Magnuson J.K."/>
            <person name="James T.Y."/>
            <person name="O'Malley M.A."/>
            <person name="Stajich J.E."/>
            <person name="Spatafora J.W."/>
            <person name="Visel A."/>
            <person name="Grigoriev I.V."/>
        </authorList>
    </citation>
    <scope>NUCLEOTIDE SEQUENCE [LARGE SCALE GENOMIC DNA]</scope>
    <source>
        <strain evidence="1 2">S4</strain>
    </source>
</reference>
<evidence type="ECO:0000313" key="1">
    <source>
        <dbReference type="EMBL" id="ORX81009.1"/>
    </source>
</evidence>
<dbReference type="OrthoDB" id="73465at2759"/>
<name>A0A1Y1X5C8_9FUNG</name>
<proteinExistence type="predicted"/>
<sequence>MKYNCRLYKKWPFISLMVVLPSIIFALPITSNVDCDDGSKKMVQRYNIDVINHRVKSVEYVEFQSKNENENNKYKYSYSIISQIEKENDENYENDNNDNHQPTIEEYLNYINIKTKEENKTSTIRSEDIIELSNEDNTRVKKDVNLFNFHLFCIESTKENCEKIHDNLNDIGISLSKQIIIEEPINILVKSISFCNKLGKDCGSIKNFATSTPTAFYSIIDTTNDTPYLYPQALVKQLDLNGSIEFLKYDMIITINSDINYWFWSDKNEIGSEQIDFQHTVTHKMLHGLGIISGLSQSFKKDQSSIFNVISHHKDHPYLLPYIYYGVVGNFDSPIIKDILPLFVFDKYLKIIDPYTKNKTPVSNYMSLLYESKLLNDIKNNYISLSIKKIEDNYEIFEGLNYLFNYAENSQWIFDNKENNDKYIPIETWIFNDWINGLSGSHIQCNNYFHTARNKDDGLMCTFIEEGVQLIDKYSKLLGDKELMMLSTLGWKLVTEDQKPNNENEYLFDEDEIMTHEDKTDEIEEELEDEMVYESNKEYKKRYMLPASHYSKNKNKTTNIKKKYKFSSRYEN</sequence>
<comment type="caution">
    <text evidence="1">The sequence shown here is derived from an EMBL/GenBank/DDBJ whole genome shotgun (WGS) entry which is preliminary data.</text>
</comment>
<accession>A0A1Y1X5C8</accession>
<dbReference type="STRING" id="1754192.A0A1Y1X5C8"/>
<keyword evidence="2" id="KW-1185">Reference proteome</keyword>
<dbReference type="Proteomes" id="UP000193944">
    <property type="component" value="Unassembled WGS sequence"/>
</dbReference>
<evidence type="ECO:0008006" key="3">
    <source>
        <dbReference type="Google" id="ProtNLM"/>
    </source>
</evidence>